<dbReference type="InterPro" id="IPR052027">
    <property type="entry name" value="PspC"/>
</dbReference>
<proteinExistence type="predicted"/>
<dbReference type="InterPro" id="IPR007168">
    <property type="entry name" value="Phageshock_PspC_N"/>
</dbReference>
<evidence type="ECO:0000259" key="7">
    <source>
        <dbReference type="Pfam" id="PF04024"/>
    </source>
</evidence>
<gene>
    <name evidence="8" type="ORF">A3B04_02115</name>
</gene>
<dbReference type="Pfam" id="PF04024">
    <property type="entry name" value="PspC"/>
    <property type="match status" value="1"/>
</dbReference>
<protein>
    <recommendedName>
        <fullName evidence="7">Phage shock protein PspC N-terminal domain-containing protein</fullName>
    </recommendedName>
</protein>
<name>A0A1G2FWF3_9BACT</name>
<feature type="transmembrane region" description="Helical" evidence="6">
    <location>
        <begin position="138"/>
        <end position="155"/>
    </location>
</feature>
<organism evidence="8 9">
    <name type="scientific">Candidatus Portnoybacteria bacterium RIFCSPLOWO2_02_FULL_39_11</name>
    <dbReference type="NCBI Taxonomy" id="1802001"/>
    <lineage>
        <taxon>Bacteria</taxon>
        <taxon>Candidatus Portnoyibacteriota</taxon>
    </lineage>
</organism>
<dbReference type="GO" id="GO:0005886">
    <property type="term" value="C:plasma membrane"/>
    <property type="evidence" value="ECO:0007669"/>
    <property type="project" value="UniProtKB-SubCell"/>
</dbReference>
<dbReference type="PANTHER" id="PTHR33885">
    <property type="entry name" value="PHAGE SHOCK PROTEIN C"/>
    <property type="match status" value="1"/>
</dbReference>
<reference evidence="8 9" key="1">
    <citation type="journal article" date="2016" name="Nat. Commun.">
        <title>Thousands of microbial genomes shed light on interconnected biogeochemical processes in an aquifer system.</title>
        <authorList>
            <person name="Anantharaman K."/>
            <person name="Brown C.T."/>
            <person name="Hug L.A."/>
            <person name="Sharon I."/>
            <person name="Castelle C.J."/>
            <person name="Probst A.J."/>
            <person name="Thomas B.C."/>
            <person name="Singh A."/>
            <person name="Wilkins M.J."/>
            <person name="Karaoz U."/>
            <person name="Brodie E.L."/>
            <person name="Williams K.H."/>
            <person name="Hubbard S.S."/>
            <person name="Banfield J.F."/>
        </authorList>
    </citation>
    <scope>NUCLEOTIDE SEQUENCE [LARGE SCALE GENOMIC DNA]</scope>
</reference>
<feature type="transmembrane region" description="Helical" evidence="6">
    <location>
        <begin position="111"/>
        <end position="132"/>
    </location>
</feature>
<evidence type="ECO:0000256" key="6">
    <source>
        <dbReference type="SAM" id="Phobius"/>
    </source>
</evidence>
<evidence type="ECO:0000313" key="9">
    <source>
        <dbReference type="Proteomes" id="UP000177126"/>
    </source>
</evidence>
<keyword evidence="3 6" id="KW-0812">Transmembrane</keyword>
<comment type="caution">
    <text evidence="8">The sequence shown here is derived from an EMBL/GenBank/DDBJ whole genome shotgun (WGS) entry which is preliminary data.</text>
</comment>
<dbReference type="PANTHER" id="PTHR33885:SF3">
    <property type="entry name" value="PHAGE SHOCK PROTEIN C"/>
    <property type="match status" value="1"/>
</dbReference>
<evidence type="ECO:0000256" key="2">
    <source>
        <dbReference type="ARBA" id="ARBA00022475"/>
    </source>
</evidence>
<comment type="subcellular location">
    <subcellularLocation>
        <location evidence="1">Cell membrane</location>
        <topology evidence="1">Single-pass membrane protein</topology>
    </subcellularLocation>
</comment>
<keyword evidence="2" id="KW-1003">Cell membrane</keyword>
<evidence type="ECO:0000256" key="5">
    <source>
        <dbReference type="ARBA" id="ARBA00023136"/>
    </source>
</evidence>
<keyword evidence="5 6" id="KW-0472">Membrane</keyword>
<dbReference type="EMBL" id="MHNF01000006">
    <property type="protein sequence ID" value="OGZ41911.1"/>
    <property type="molecule type" value="Genomic_DNA"/>
</dbReference>
<dbReference type="Proteomes" id="UP000177126">
    <property type="component" value="Unassembled WGS sequence"/>
</dbReference>
<evidence type="ECO:0000256" key="3">
    <source>
        <dbReference type="ARBA" id="ARBA00022692"/>
    </source>
</evidence>
<evidence type="ECO:0000313" key="8">
    <source>
        <dbReference type="EMBL" id="OGZ41911.1"/>
    </source>
</evidence>
<evidence type="ECO:0000256" key="1">
    <source>
        <dbReference type="ARBA" id="ARBA00004162"/>
    </source>
</evidence>
<dbReference type="AlphaFoldDB" id="A0A1G2FWF3"/>
<keyword evidence="4 6" id="KW-1133">Transmembrane helix</keyword>
<evidence type="ECO:0000256" key="4">
    <source>
        <dbReference type="ARBA" id="ARBA00022989"/>
    </source>
</evidence>
<accession>A0A1G2FWF3</accession>
<sequence length="161" mass="18606">MNKTLHLSQGDKIIAGVCGGLAEYFDIDSMIIRLLFILVVTLGGSGILLYLILWLIMPKSLKESAVITEEKIKEFAGEVKEKAEEIKEEMMKRYHNHSTNFHDHCRGGRRFFGWLLLVLGIAFLINNLVPYWMRAQMIRFWPLFLIIAAILLIINSRKEKK</sequence>
<feature type="domain" description="Phage shock protein PspC N-terminal" evidence="7">
    <location>
        <begin position="3"/>
        <end position="59"/>
    </location>
</feature>
<feature type="transmembrane region" description="Helical" evidence="6">
    <location>
        <begin position="31"/>
        <end position="56"/>
    </location>
</feature>